<reference evidence="1" key="1">
    <citation type="submission" date="2020-09" db="EMBL/GenBank/DDBJ databases">
        <title>Genome-Enabled Discovery of Anthraquinone Biosynthesis in Senna tora.</title>
        <authorList>
            <person name="Kang S.-H."/>
            <person name="Pandey R.P."/>
            <person name="Lee C.-M."/>
            <person name="Sim J.-S."/>
            <person name="Jeong J.-T."/>
            <person name="Choi B.-S."/>
            <person name="Jung M."/>
            <person name="Ginzburg D."/>
            <person name="Zhao K."/>
            <person name="Won S.Y."/>
            <person name="Oh T.-J."/>
            <person name="Yu Y."/>
            <person name="Kim N.-H."/>
            <person name="Lee O.R."/>
            <person name="Lee T.-H."/>
            <person name="Bashyal P."/>
            <person name="Kim T.-S."/>
            <person name="Lee W.-H."/>
            <person name="Kawkins C."/>
            <person name="Kim C.-K."/>
            <person name="Kim J.S."/>
            <person name="Ahn B.O."/>
            <person name="Rhee S.Y."/>
            <person name="Sohng J.K."/>
        </authorList>
    </citation>
    <scope>NUCLEOTIDE SEQUENCE</scope>
    <source>
        <tissue evidence="1">Leaf</tissue>
    </source>
</reference>
<accession>A0A834TLM3</accession>
<evidence type="ECO:0000313" key="2">
    <source>
        <dbReference type="Proteomes" id="UP000634136"/>
    </source>
</evidence>
<proteinExistence type="predicted"/>
<comment type="caution">
    <text evidence="1">The sequence shown here is derived from an EMBL/GenBank/DDBJ whole genome shotgun (WGS) entry which is preliminary data.</text>
</comment>
<sequence>MGTRLMRARFCIKDGGKAGKMQ</sequence>
<gene>
    <name evidence="1" type="ORF">G2W53_021309</name>
</gene>
<dbReference type="EMBL" id="JAAIUW010000007">
    <property type="protein sequence ID" value="KAF7823165.1"/>
    <property type="molecule type" value="Genomic_DNA"/>
</dbReference>
<dbReference type="AlphaFoldDB" id="A0A834TLM3"/>
<protein>
    <submittedName>
        <fullName evidence="1">Uncharacterized protein</fullName>
    </submittedName>
</protein>
<evidence type="ECO:0000313" key="1">
    <source>
        <dbReference type="EMBL" id="KAF7823165.1"/>
    </source>
</evidence>
<name>A0A834TLM3_9FABA</name>
<keyword evidence="2" id="KW-1185">Reference proteome</keyword>
<organism evidence="1 2">
    <name type="scientific">Senna tora</name>
    <dbReference type="NCBI Taxonomy" id="362788"/>
    <lineage>
        <taxon>Eukaryota</taxon>
        <taxon>Viridiplantae</taxon>
        <taxon>Streptophyta</taxon>
        <taxon>Embryophyta</taxon>
        <taxon>Tracheophyta</taxon>
        <taxon>Spermatophyta</taxon>
        <taxon>Magnoliopsida</taxon>
        <taxon>eudicotyledons</taxon>
        <taxon>Gunneridae</taxon>
        <taxon>Pentapetalae</taxon>
        <taxon>rosids</taxon>
        <taxon>fabids</taxon>
        <taxon>Fabales</taxon>
        <taxon>Fabaceae</taxon>
        <taxon>Caesalpinioideae</taxon>
        <taxon>Cassia clade</taxon>
        <taxon>Senna</taxon>
    </lineage>
</organism>
<dbReference type="Proteomes" id="UP000634136">
    <property type="component" value="Unassembled WGS sequence"/>
</dbReference>